<evidence type="ECO:0000313" key="2">
    <source>
        <dbReference type="EMBL" id="SEO03801.1"/>
    </source>
</evidence>
<feature type="signal peptide" evidence="1">
    <location>
        <begin position="1"/>
        <end position="21"/>
    </location>
</feature>
<dbReference type="SUPFAM" id="SSF110087">
    <property type="entry name" value="DR1885-like metal-binding protein"/>
    <property type="match status" value="1"/>
</dbReference>
<dbReference type="Pfam" id="PF04314">
    <property type="entry name" value="PCuAC"/>
    <property type="match status" value="1"/>
</dbReference>
<dbReference type="PANTHER" id="PTHR36302">
    <property type="entry name" value="BLR7088 PROTEIN"/>
    <property type="match status" value="1"/>
</dbReference>
<evidence type="ECO:0008006" key="4">
    <source>
        <dbReference type="Google" id="ProtNLM"/>
    </source>
</evidence>
<name>A0A1H8LF64_9RHOB</name>
<dbReference type="STRING" id="569882.SAMN04490248_101119"/>
<dbReference type="OrthoDB" id="9796962at2"/>
<reference evidence="2 3" key="1">
    <citation type="submission" date="2016-10" db="EMBL/GenBank/DDBJ databases">
        <authorList>
            <person name="de Groot N.N."/>
        </authorList>
    </citation>
    <scope>NUCLEOTIDE SEQUENCE [LARGE SCALE GENOMIC DNA]</scope>
    <source>
        <strain evidence="2 3">DSM 27842</strain>
    </source>
</reference>
<keyword evidence="3" id="KW-1185">Reference proteome</keyword>
<dbReference type="Gene3D" id="2.60.40.1890">
    <property type="entry name" value="PCu(A)C copper chaperone"/>
    <property type="match status" value="1"/>
</dbReference>
<accession>A0A1H8LF64</accession>
<sequence length="161" mass="17218">MSFKPLAVALAAALFAAPALAGSEIAIHEPYARTSGMMAKTGAAFMKIENGGDEDDRLIEARADMSERVELHTHIDDGDGVMKMRHVPDGFAIPAGQSHMLMRGGDHVMFLGLTRRLKDGDVVPVTLIFEKAGEITVDVPVDLDRKPREGAHGGHGMTDGD</sequence>
<dbReference type="PANTHER" id="PTHR36302:SF1">
    <property type="entry name" value="COPPER CHAPERONE PCU(A)C"/>
    <property type="match status" value="1"/>
</dbReference>
<dbReference type="EMBL" id="FODS01000001">
    <property type="protein sequence ID" value="SEO03801.1"/>
    <property type="molecule type" value="Genomic_DNA"/>
</dbReference>
<dbReference type="Proteomes" id="UP000198893">
    <property type="component" value="Unassembled WGS sequence"/>
</dbReference>
<gene>
    <name evidence="2" type="ORF">SAMN04490248_101119</name>
</gene>
<keyword evidence="1" id="KW-0732">Signal</keyword>
<organism evidence="2 3">
    <name type="scientific">Salinihabitans flavidus</name>
    <dbReference type="NCBI Taxonomy" id="569882"/>
    <lineage>
        <taxon>Bacteria</taxon>
        <taxon>Pseudomonadati</taxon>
        <taxon>Pseudomonadota</taxon>
        <taxon>Alphaproteobacteria</taxon>
        <taxon>Rhodobacterales</taxon>
        <taxon>Roseobacteraceae</taxon>
        <taxon>Salinihabitans</taxon>
    </lineage>
</organism>
<dbReference type="InterPro" id="IPR036182">
    <property type="entry name" value="PCuAC_sf"/>
</dbReference>
<proteinExistence type="predicted"/>
<dbReference type="RefSeq" id="WP_093114690.1">
    <property type="nucleotide sequence ID" value="NZ_FODS01000001.1"/>
</dbReference>
<protein>
    <recommendedName>
        <fullName evidence="4">Copper(I)-binding protein</fullName>
    </recommendedName>
</protein>
<feature type="chain" id="PRO_5011451769" description="Copper(I)-binding protein" evidence="1">
    <location>
        <begin position="22"/>
        <end position="161"/>
    </location>
</feature>
<dbReference type="InterPro" id="IPR007410">
    <property type="entry name" value="LpqE-like"/>
</dbReference>
<dbReference type="InterPro" id="IPR058248">
    <property type="entry name" value="Lxx211020-like"/>
</dbReference>
<evidence type="ECO:0000256" key="1">
    <source>
        <dbReference type="SAM" id="SignalP"/>
    </source>
</evidence>
<dbReference type="AlphaFoldDB" id="A0A1H8LF64"/>
<evidence type="ECO:0000313" key="3">
    <source>
        <dbReference type="Proteomes" id="UP000198893"/>
    </source>
</evidence>